<dbReference type="OrthoDB" id="414418at2759"/>
<dbReference type="PANTHER" id="PTHR16469">
    <property type="entry name" value="UBIQUITIN-ASSOCIATED AND SH3 DOMAIN-CONTAINING BA-RELATED"/>
    <property type="match status" value="1"/>
</dbReference>
<dbReference type="CDD" id="cd11791">
    <property type="entry name" value="SH3_UBASH3"/>
    <property type="match status" value="1"/>
</dbReference>
<dbReference type="AlphaFoldDB" id="A0A7M7NC32"/>
<dbReference type="SUPFAM" id="SSF53254">
    <property type="entry name" value="Phosphoglycerate mutase-like"/>
    <property type="match status" value="1"/>
</dbReference>
<sequence>MSVGSSSEVHRRTMRKTSMIRQSITPMDLLMSMGFPKHRVEKAAAATGHQDIQLASDWLLNHLDDLTLDESIPREYIVYACAVGPLGEQLDEFWNKSLSLCGRNGAHSLLPHVTLCSFITCPDSKCTALTDAFQEVIDRWQTKAPEVLTLDFYSSTNFIGLFLEDEHAEYLRKVMADFSVEAASRAGVKVEPHKKQLHLTLAYQFNPTHQEPLVNLSKEVGIQSAARWEFRLYSRDPRAASTEVLRVLYGHTPRVPDELELIPDDFVYMSATELDKNSDGWFKGTSHKTGCEGMFPGNYTEKAPESDTWTIHRVLPITRPRTASNDAKKVSLDRKVPSPPIPIGSDLEHSGNYKSAEGLLQNPQEHGYENLLKLKKMNDAPVTTKKQPRRLFIIRHGERVDVTFGEQWLIHCFDQQGKYQRKNLNMPKRVPQRPGGGQDFKKDSPITEIGVYQARMTGEALKAAGIKISYCYASPSLRCSQTAHAVLQGLEAPDAVKICVDTALFEWLAWCKGGLPKWLSPAELATFGLNIDLSYKEKLTPSDLNQKENCQAYYKRSENFVREVLKECSDDGDILLVGHASTLDSSSRCLQGLSARPAMEFSRIVQKVPYCGIIMLEEYAEFSIWDLVAPIIPTLTHAPNGRFDWRIMQS</sequence>
<dbReference type="OMA" id="NMPKEIP"/>
<keyword evidence="1 2" id="KW-0728">SH3 domain</keyword>
<evidence type="ECO:0000313" key="7">
    <source>
        <dbReference type="Proteomes" id="UP000007110"/>
    </source>
</evidence>
<evidence type="ECO:0000259" key="5">
    <source>
        <dbReference type="PROSITE" id="PS50030"/>
    </source>
</evidence>
<evidence type="ECO:0000259" key="4">
    <source>
        <dbReference type="PROSITE" id="PS50002"/>
    </source>
</evidence>
<dbReference type="CTD" id="84959"/>
<dbReference type="SUPFAM" id="SSF55144">
    <property type="entry name" value="LigT-like"/>
    <property type="match status" value="1"/>
</dbReference>
<dbReference type="SUPFAM" id="SSF50044">
    <property type="entry name" value="SH3-domain"/>
    <property type="match status" value="1"/>
</dbReference>
<dbReference type="SMART" id="SM00326">
    <property type="entry name" value="SH3"/>
    <property type="match status" value="1"/>
</dbReference>
<dbReference type="Gene3D" id="1.10.8.10">
    <property type="entry name" value="DNA helicase RuvA subunit, C-terminal domain"/>
    <property type="match status" value="1"/>
</dbReference>
<proteinExistence type="predicted"/>
<dbReference type="InterPro" id="IPR013078">
    <property type="entry name" value="His_Pase_superF_clade-1"/>
</dbReference>
<dbReference type="CDD" id="cd07067">
    <property type="entry name" value="HP_PGM_like"/>
    <property type="match status" value="1"/>
</dbReference>
<dbReference type="FunCoup" id="A0A7M7NC32">
    <property type="interactions" value="1075"/>
</dbReference>
<evidence type="ECO:0000256" key="3">
    <source>
        <dbReference type="SAM" id="MobiDB-lite"/>
    </source>
</evidence>
<evidence type="ECO:0000256" key="2">
    <source>
        <dbReference type="PROSITE-ProRule" id="PRU00192"/>
    </source>
</evidence>
<dbReference type="EnsemblMetazoa" id="XM_030978421">
    <property type="protein sequence ID" value="XP_030834281"/>
    <property type="gene ID" value="LOC591370"/>
</dbReference>
<feature type="compositionally biased region" description="Basic and acidic residues" evidence="3">
    <location>
        <begin position="326"/>
        <end position="336"/>
    </location>
</feature>
<reference evidence="6" key="2">
    <citation type="submission" date="2021-01" db="UniProtKB">
        <authorList>
            <consortium name="EnsemblMetazoa"/>
        </authorList>
    </citation>
    <scope>IDENTIFICATION</scope>
</reference>
<dbReference type="GeneID" id="591370"/>
<dbReference type="Pfam" id="PF00300">
    <property type="entry name" value="His_Phos_1"/>
    <property type="match status" value="1"/>
</dbReference>
<keyword evidence="7" id="KW-1185">Reference proteome</keyword>
<dbReference type="InterPro" id="IPR009060">
    <property type="entry name" value="UBA-like_sf"/>
</dbReference>
<dbReference type="PROSITE" id="PS50030">
    <property type="entry name" value="UBA"/>
    <property type="match status" value="1"/>
</dbReference>
<dbReference type="Gene3D" id="2.30.30.40">
    <property type="entry name" value="SH3 Domains"/>
    <property type="match status" value="1"/>
</dbReference>
<dbReference type="InterPro" id="IPR029033">
    <property type="entry name" value="His_PPase_superfam"/>
</dbReference>
<dbReference type="InterPro" id="IPR036028">
    <property type="entry name" value="SH3-like_dom_sf"/>
</dbReference>
<dbReference type="CDD" id="cd14301">
    <property type="entry name" value="UBA_UBS3B"/>
    <property type="match status" value="1"/>
</dbReference>
<dbReference type="Pfam" id="PF22562">
    <property type="entry name" value="UBA_7"/>
    <property type="match status" value="1"/>
</dbReference>
<dbReference type="PANTHER" id="PTHR16469:SF27">
    <property type="entry name" value="UBIQUITIN-ASSOCIATED AND SH3 DOMAIN-CONTAINING BA-RELATED"/>
    <property type="match status" value="1"/>
</dbReference>
<dbReference type="InParanoid" id="A0A7M7NC32"/>
<dbReference type="Gene3D" id="3.40.50.1240">
    <property type="entry name" value="Phosphoglycerate mutase-like"/>
    <property type="match status" value="1"/>
</dbReference>
<dbReference type="InterPro" id="IPR009097">
    <property type="entry name" value="Cyclic_Pdiesterase"/>
</dbReference>
<dbReference type="SUPFAM" id="SSF46934">
    <property type="entry name" value="UBA-like"/>
    <property type="match status" value="1"/>
</dbReference>
<feature type="domain" description="SH3" evidence="4">
    <location>
        <begin position="240"/>
        <end position="305"/>
    </location>
</feature>
<dbReference type="InterPro" id="IPR001452">
    <property type="entry name" value="SH3_domain"/>
</dbReference>
<evidence type="ECO:0000313" key="6">
    <source>
        <dbReference type="EnsemblMetazoa" id="XP_030834281"/>
    </source>
</evidence>
<dbReference type="Pfam" id="PF14604">
    <property type="entry name" value="SH3_9"/>
    <property type="match status" value="1"/>
</dbReference>
<reference evidence="7" key="1">
    <citation type="submission" date="2015-02" db="EMBL/GenBank/DDBJ databases">
        <title>Genome sequencing for Strongylocentrotus purpuratus.</title>
        <authorList>
            <person name="Murali S."/>
            <person name="Liu Y."/>
            <person name="Vee V."/>
            <person name="English A."/>
            <person name="Wang M."/>
            <person name="Skinner E."/>
            <person name="Han Y."/>
            <person name="Muzny D.M."/>
            <person name="Worley K.C."/>
            <person name="Gibbs R.A."/>
        </authorList>
    </citation>
    <scope>NUCLEOTIDE SEQUENCE</scope>
</reference>
<organism evidence="6 7">
    <name type="scientific">Strongylocentrotus purpuratus</name>
    <name type="common">Purple sea urchin</name>
    <dbReference type="NCBI Taxonomy" id="7668"/>
    <lineage>
        <taxon>Eukaryota</taxon>
        <taxon>Metazoa</taxon>
        <taxon>Echinodermata</taxon>
        <taxon>Eleutherozoa</taxon>
        <taxon>Echinozoa</taxon>
        <taxon>Echinoidea</taxon>
        <taxon>Euechinoidea</taxon>
        <taxon>Echinacea</taxon>
        <taxon>Camarodonta</taxon>
        <taxon>Echinidea</taxon>
        <taxon>Strongylocentrotidae</taxon>
        <taxon>Strongylocentrotus</taxon>
    </lineage>
</organism>
<evidence type="ECO:0000256" key="1">
    <source>
        <dbReference type="ARBA" id="ARBA00022443"/>
    </source>
</evidence>
<feature type="region of interest" description="Disordered" evidence="3">
    <location>
        <begin position="325"/>
        <end position="349"/>
    </location>
</feature>
<feature type="domain" description="UBA" evidence="5">
    <location>
        <begin position="19"/>
        <end position="62"/>
    </location>
</feature>
<dbReference type="InterPro" id="IPR015940">
    <property type="entry name" value="UBA"/>
</dbReference>
<dbReference type="Proteomes" id="UP000007110">
    <property type="component" value="Unassembled WGS sequence"/>
</dbReference>
<name>A0A7M7NC32_STRPU</name>
<accession>A0A7M7NC32</accession>
<protein>
    <submittedName>
        <fullName evidence="6">Uncharacterized protein</fullName>
    </submittedName>
</protein>
<dbReference type="InterPro" id="IPR051710">
    <property type="entry name" value="Phosphatase_SH3-domain"/>
</dbReference>
<dbReference type="KEGG" id="spu:591370"/>
<dbReference type="RefSeq" id="XP_030834281.1">
    <property type="nucleotide sequence ID" value="XM_030978421.1"/>
</dbReference>
<dbReference type="PROSITE" id="PS50002">
    <property type="entry name" value="SH3"/>
    <property type="match status" value="1"/>
</dbReference>